<feature type="domain" description="Polymerase beta nucleotidyltransferase" evidence="1">
    <location>
        <begin position="9"/>
        <end position="60"/>
    </location>
</feature>
<dbReference type="SUPFAM" id="SSF81301">
    <property type="entry name" value="Nucleotidyltransferase"/>
    <property type="match status" value="1"/>
</dbReference>
<sequence length="78" mass="8855">MNLNEKIIEEIKIVAANYDNIPKILLFGSRERGDNHSQSDIDLAVYSTGSISLFVEEINTKGNTLLEFDVTLICYLKY</sequence>
<dbReference type="InterPro" id="IPR043519">
    <property type="entry name" value="NT_sf"/>
</dbReference>
<dbReference type="AlphaFoldDB" id="A0A9X5APX1"/>
<dbReference type="Gene3D" id="3.30.460.10">
    <property type="entry name" value="Beta Polymerase, domain 2"/>
    <property type="match status" value="1"/>
</dbReference>
<evidence type="ECO:0000313" key="3">
    <source>
        <dbReference type="Proteomes" id="UP000487649"/>
    </source>
</evidence>
<dbReference type="InterPro" id="IPR041633">
    <property type="entry name" value="Polbeta"/>
</dbReference>
<evidence type="ECO:0000259" key="1">
    <source>
        <dbReference type="Pfam" id="PF18765"/>
    </source>
</evidence>
<comment type="caution">
    <text evidence="2">The sequence shown here is derived from an EMBL/GenBank/DDBJ whole genome shotgun (WGS) entry which is preliminary data.</text>
</comment>
<gene>
    <name evidence="2" type="ORF">GMA92_11105</name>
</gene>
<dbReference type="RefSeq" id="WP_006784654.1">
    <property type="nucleotide sequence ID" value="NZ_JAMQUV010000019.1"/>
</dbReference>
<dbReference type="Pfam" id="PF18765">
    <property type="entry name" value="Polbeta"/>
    <property type="match status" value="1"/>
</dbReference>
<protein>
    <submittedName>
        <fullName evidence="2">Nucleotidyltransferase domain-containing protein</fullName>
    </submittedName>
</protein>
<organism evidence="2 3">
    <name type="scientific">Turicibacter sanguinis</name>
    <dbReference type="NCBI Taxonomy" id="154288"/>
    <lineage>
        <taxon>Bacteria</taxon>
        <taxon>Bacillati</taxon>
        <taxon>Bacillota</taxon>
        <taxon>Erysipelotrichia</taxon>
        <taxon>Erysipelotrichales</taxon>
        <taxon>Turicibacteraceae</taxon>
        <taxon>Turicibacter</taxon>
    </lineage>
</organism>
<evidence type="ECO:0000313" key="2">
    <source>
        <dbReference type="EMBL" id="MTK21961.1"/>
    </source>
</evidence>
<dbReference type="EMBL" id="WMQE01000026">
    <property type="protein sequence ID" value="MTK21961.1"/>
    <property type="molecule type" value="Genomic_DNA"/>
</dbReference>
<dbReference type="Proteomes" id="UP000487649">
    <property type="component" value="Unassembled WGS sequence"/>
</dbReference>
<name>A0A9X5APX1_9FIRM</name>
<reference evidence="2 3" key="1">
    <citation type="journal article" date="2019" name="Nat. Med.">
        <title>A library of human gut bacterial isolates paired with longitudinal multiomics data enables mechanistic microbiome research.</title>
        <authorList>
            <person name="Poyet M."/>
            <person name="Groussin M."/>
            <person name="Gibbons S.M."/>
            <person name="Avila-Pacheco J."/>
            <person name="Jiang X."/>
            <person name="Kearney S.M."/>
            <person name="Perrotta A.R."/>
            <person name="Berdy B."/>
            <person name="Zhao S."/>
            <person name="Lieberman T.D."/>
            <person name="Swanson P.K."/>
            <person name="Smith M."/>
            <person name="Roesemann S."/>
            <person name="Alexander J.E."/>
            <person name="Rich S.A."/>
            <person name="Livny J."/>
            <person name="Vlamakis H."/>
            <person name="Clish C."/>
            <person name="Bullock K."/>
            <person name="Deik A."/>
            <person name="Scott J."/>
            <person name="Pierce K.A."/>
            <person name="Xavier R.J."/>
            <person name="Alm E.J."/>
        </authorList>
    </citation>
    <scope>NUCLEOTIDE SEQUENCE [LARGE SCALE GENOMIC DNA]</scope>
    <source>
        <strain evidence="2 3">BIOML-A198</strain>
    </source>
</reference>
<accession>A0A9X5APX1</accession>
<dbReference type="CDD" id="cd05403">
    <property type="entry name" value="NT_KNTase_like"/>
    <property type="match status" value="1"/>
</dbReference>
<proteinExistence type="predicted"/>